<dbReference type="KEGG" id="slx:SLAV_02105"/>
<dbReference type="NCBIfam" id="NF046112">
    <property type="entry name" value="MSMEG_6209_Nter"/>
    <property type="match status" value="1"/>
</dbReference>
<dbReference type="AlphaFoldDB" id="A0A2K8P9P8"/>
<reference evidence="1 2" key="1">
    <citation type="submission" date="2017-11" db="EMBL/GenBank/DDBJ databases">
        <title>Complete genome sequence of Streptomyces lavendulae subsp. lavendulae CCM 3239 (formerly 'Streptomyces aureofaciens CCM 3239'), the producer of the angucycline-type antibiotic auricin.</title>
        <authorList>
            <person name="Busche T."/>
            <person name="Novakova R."/>
            <person name="Al'Dilaimi A."/>
            <person name="Homerova D."/>
            <person name="Feckova L."/>
            <person name="Rezuchova B."/>
            <person name="Mingyar E."/>
            <person name="Csolleiova D."/>
            <person name="Bekeova C."/>
            <person name="Winkler A."/>
            <person name="Sevcikova B."/>
            <person name="Kalinowski J."/>
            <person name="Kormanec J."/>
            <person name="Ruckert C."/>
        </authorList>
    </citation>
    <scope>NUCLEOTIDE SEQUENCE [LARGE SCALE GENOMIC DNA]</scope>
    <source>
        <strain evidence="1 2">CCM 3239</strain>
    </source>
</reference>
<organism evidence="1 2">
    <name type="scientific">Streptomyces lavendulae subsp. lavendulae</name>
    <dbReference type="NCBI Taxonomy" id="58340"/>
    <lineage>
        <taxon>Bacteria</taxon>
        <taxon>Bacillati</taxon>
        <taxon>Actinomycetota</taxon>
        <taxon>Actinomycetes</taxon>
        <taxon>Kitasatosporales</taxon>
        <taxon>Streptomycetaceae</taxon>
        <taxon>Streptomyces</taxon>
    </lineage>
</organism>
<dbReference type="RefSeq" id="WP_360002813.1">
    <property type="nucleotide sequence ID" value="NZ_JOEW01000004.1"/>
</dbReference>
<proteinExistence type="predicted"/>
<dbReference type="Gene3D" id="1.10.8.1060">
    <property type="entry name" value="Corynebacterium glutamicum thioredoxin-dependent arsenate reductase, N-terminal domain"/>
    <property type="match status" value="1"/>
</dbReference>
<accession>A0A2K8P9P8</accession>
<gene>
    <name evidence="1" type="ORF">SLAV_02105</name>
</gene>
<keyword evidence="2" id="KW-1185">Reference proteome</keyword>
<dbReference type="Proteomes" id="UP000231791">
    <property type="component" value="Chromosome"/>
</dbReference>
<protein>
    <submittedName>
        <fullName evidence="1">Uncharacterized protein</fullName>
    </submittedName>
</protein>
<evidence type="ECO:0000313" key="2">
    <source>
        <dbReference type="Proteomes" id="UP000231791"/>
    </source>
</evidence>
<dbReference type="EMBL" id="CP024985">
    <property type="protein sequence ID" value="ATZ22345.1"/>
    <property type="molecule type" value="Genomic_DNA"/>
</dbReference>
<evidence type="ECO:0000313" key="1">
    <source>
        <dbReference type="EMBL" id="ATZ22345.1"/>
    </source>
</evidence>
<sequence length="128" mass="14199">MPQLMYLKGGAPAEGGQLAADLCHHRPRTAAKDRLPGRNRLRDTVEKAIPEEGPRYVIAESDDALTSRHVAERLIKSHPALDVDLVQKSAQTAYEELRYARVRAYLPVLMERRAKDLLSSDALPAGDT</sequence>
<name>A0A2K8P9P8_STRLA</name>